<evidence type="ECO:0000256" key="2">
    <source>
        <dbReference type="ARBA" id="ARBA00023125"/>
    </source>
</evidence>
<dbReference type="InterPro" id="IPR014710">
    <property type="entry name" value="RmlC-like_jellyroll"/>
</dbReference>
<reference evidence="5 6" key="1">
    <citation type="submission" date="2019-11" db="EMBL/GenBank/DDBJ databases">
        <title>Genome analysis of Rhizobacterium cereale a novel genus and species isolated from maize roots in North Spain.</title>
        <authorList>
            <person name="Menendez E."/>
            <person name="Flores-Felix J.D."/>
            <person name="Ramirez-Bahena M.-H."/>
            <person name="Igual J.M."/>
            <person name="Garcia-Fraile P."/>
            <person name="Peix A."/>
            <person name="Velazquez E."/>
        </authorList>
    </citation>
    <scope>NUCLEOTIDE SEQUENCE [LARGE SCALE GENOMIC DNA]</scope>
    <source>
        <strain evidence="5 6">RZME27</strain>
    </source>
</reference>
<dbReference type="SUPFAM" id="SSF51206">
    <property type="entry name" value="cAMP-binding domain-like"/>
    <property type="match status" value="1"/>
</dbReference>
<evidence type="ECO:0000256" key="1">
    <source>
        <dbReference type="ARBA" id="ARBA00023015"/>
    </source>
</evidence>
<name>A0A6A8A5R2_9HYPH</name>
<dbReference type="InterPro" id="IPR036390">
    <property type="entry name" value="WH_DNA-bd_sf"/>
</dbReference>
<dbReference type="InterPro" id="IPR012318">
    <property type="entry name" value="HTH_CRP"/>
</dbReference>
<evidence type="ECO:0000256" key="3">
    <source>
        <dbReference type="ARBA" id="ARBA00023163"/>
    </source>
</evidence>
<keyword evidence="6" id="KW-1185">Reference proteome</keyword>
<gene>
    <name evidence="5" type="ORF">GAO09_11235</name>
</gene>
<dbReference type="Gene3D" id="2.60.120.10">
    <property type="entry name" value="Jelly Rolls"/>
    <property type="match status" value="1"/>
</dbReference>
<dbReference type="Pfam" id="PF13545">
    <property type="entry name" value="HTH_Crp_2"/>
    <property type="match status" value="1"/>
</dbReference>
<keyword evidence="3" id="KW-0804">Transcription</keyword>
<proteinExistence type="predicted"/>
<dbReference type="EMBL" id="WIXI01000041">
    <property type="protein sequence ID" value="MQY46615.1"/>
    <property type="molecule type" value="Genomic_DNA"/>
</dbReference>
<protein>
    <submittedName>
        <fullName evidence="5">Helix-turn-helix domain-containing protein</fullName>
    </submittedName>
</protein>
<comment type="caution">
    <text evidence="5">The sequence shown here is derived from an EMBL/GenBank/DDBJ whole genome shotgun (WGS) entry which is preliminary data.</text>
</comment>
<evidence type="ECO:0000313" key="6">
    <source>
        <dbReference type="Proteomes" id="UP000435138"/>
    </source>
</evidence>
<dbReference type="GO" id="GO:0006355">
    <property type="term" value="P:regulation of DNA-templated transcription"/>
    <property type="evidence" value="ECO:0007669"/>
    <property type="project" value="InterPro"/>
</dbReference>
<dbReference type="InterPro" id="IPR018490">
    <property type="entry name" value="cNMP-bd_dom_sf"/>
</dbReference>
<feature type="domain" description="HTH crp-type" evidence="4">
    <location>
        <begin position="151"/>
        <end position="218"/>
    </location>
</feature>
<dbReference type="RefSeq" id="WP_153354103.1">
    <property type="nucleotide sequence ID" value="NZ_WIXI01000041.1"/>
</dbReference>
<evidence type="ECO:0000259" key="4">
    <source>
        <dbReference type="Pfam" id="PF13545"/>
    </source>
</evidence>
<evidence type="ECO:0000313" key="5">
    <source>
        <dbReference type="EMBL" id="MQY46615.1"/>
    </source>
</evidence>
<organism evidence="5 6">
    <name type="scientific">Endobacterium cereale</name>
    <dbReference type="NCBI Taxonomy" id="2663029"/>
    <lineage>
        <taxon>Bacteria</taxon>
        <taxon>Pseudomonadati</taxon>
        <taxon>Pseudomonadota</taxon>
        <taxon>Alphaproteobacteria</taxon>
        <taxon>Hyphomicrobiales</taxon>
        <taxon>Rhizobiaceae</taxon>
        <taxon>Endobacterium</taxon>
    </lineage>
</organism>
<sequence>MSQPEQSTVRNLLLKSLSAEAFALLQPSMETADFPLRFELIAPDVPTTHVWFIESGLGSVVATSSDDEAVEVGHVGFEGMAGTHIVLKTDRTPNKTFMQVAGHGISVPVPVLQQAMQQFPAVNDLWLNYVHCTELQLAHSALANARYNMHERLARWLLMCHDRLIGDDLPLTHEFLSLMLGVRRSGVTNELHVIEGMKAIKATRANLRILDREKLEEIAGGCYGLPEREYDRLIGLPIRRH</sequence>
<keyword evidence="2" id="KW-0238">DNA-binding</keyword>
<dbReference type="GO" id="GO:0003677">
    <property type="term" value="F:DNA binding"/>
    <property type="evidence" value="ECO:0007669"/>
    <property type="project" value="UniProtKB-KW"/>
</dbReference>
<keyword evidence="1" id="KW-0805">Transcription regulation</keyword>
<dbReference type="Proteomes" id="UP000435138">
    <property type="component" value="Unassembled WGS sequence"/>
</dbReference>
<accession>A0A6A8A5R2</accession>
<dbReference type="SUPFAM" id="SSF46785">
    <property type="entry name" value="Winged helix' DNA-binding domain"/>
    <property type="match status" value="1"/>
</dbReference>
<dbReference type="AlphaFoldDB" id="A0A6A8A5R2"/>